<gene>
    <name evidence="1" type="ORF">C1704_07100</name>
</gene>
<dbReference type="SUPFAM" id="SSF47598">
    <property type="entry name" value="Ribbon-helix-helix"/>
    <property type="match status" value="1"/>
</dbReference>
<sequence>MSALTVRLPDEKHQRLKALAQSRGTTVNRLIDEMATLMLAEFDAQTRFELRTRRGAGQAARGLELLKKARGA</sequence>
<dbReference type="OrthoDB" id="598413at2"/>
<keyword evidence="2" id="KW-1185">Reference proteome</keyword>
<dbReference type="RefSeq" id="WP_104302041.1">
    <property type="nucleotide sequence ID" value="NZ_PSNX01000005.1"/>
</dbReference>
<accession>A0A2S5SVG9</accession>
<reference evidence="1 2" key="1">
    <citation type="submission" date="2018-02" db="EMBL/GenBank/DDBJ databases">
        <title>Reclassifiation of [Polyangium] brachysporum DSM 7029 as Guopingzhaonella breviflexa gen. nov., sp. nov., a member of the family Comamonadaceae.</title>
        <authorList>
            <person name="Tang B."/>
        </authorList>
    </citation>
    <scope>NUCLEOTIDE SEQUENCE [LARGE SCALE GENOMIC DNA]</scope>
    <source>
        <strain evidence="1 2">BCRC 80649</strain>
    </source>
</reference>
<dbReference type="EMBL" id="PSNX01000005">
    <property type="protein sequence ID" value="PPE66745.1"/>
    <property type="molecule type" value="Genomic_DNA"/>
</dbReference>
<proteinExistence type="predicted"/>
<evidence type="ECO:0000313" key="2">
    <source>
        <dbReference type="Proteomes" id="UP000238605"/>
    </source>
</evidence>
<organism evidence="1 2">
    <name type="scientific">Caldimonas caldifontis</name>
    <dbReference type="NCBI Taxonomy" id="1452508"/>
    <lineage>
        <taxon>Bacteria</taxon>
        <taxon>Pseudomonadati</taxon>
        <taxon>Pseudomonadota</taxon>
        <taxon>Betaproteobacteria</taxon>
        <taxon>Burkholderiales</taxon>
        <taxon>Sphaerotilaceae</taxon>
        <taxon>Caldimonas</taxon>
    </lineage>
</organism>
<dbReference type="InterPro" id="IPR038296">
    <property type="entry name" value="ParD_sf"/>
</dbReference>
<dbReference type="Gene3D" id="6.10.180.10">
    <property type="entry name" value="Antitoxin ParD"/>
    <property type="match status" value="1"/>
</dbReference>
<comment type="caution">
    <text evidence="1">The sequence shown here is derived from an EMBL/GenBank/DDBJ whole genome shotgun (WGS) entry which is preliminary data.</text>
</comment>
<name>A0A2S5SVG9_9BURK</name>
<dbReference type="Proteomes" id="UP000238605">
    <property type="component" value="Unassembled WGS sequence"/>
</dbReference>
<dbReference type="InterPro" id="IPR010985">
    <property type="entry name" value="Ribbon_hlx_hlx"/>
</dbReference>
<evidence type="ECO:0000313" key="1">
    <source>
        <dbReference type="EMBL" id="PPE66745.1"/>
    </source>
</evidence>
<protein>
    <submittedName>
        <fullName evidence="1">Toxin-antitoxin system HicB family antitoxin</fullName>
    </submittedName>
</protein>
<dbReference type="AlphaFoldDB" id="A0A2S5SVG9"/>
<dbReference type="GO" id="GO:0006355">
    <property type="term" value="P:regulation of DNA-templated transcription"/>
    <property type="evidence" value="ECO:0007669"/>
    <property type="project" value="InterPro"/>
</dbReference>